<dbReference type="PIRSF" id="PIRSF017082">
    <property type="entry name" value="YflP"/>
    <property type="match status" value="1"/>
</dbReference>
<dbReference type="InterPro" id="IPR006311">
    <property type="entry name" value="TAT_signal"/>
</dbReference>
<proteinExistence type="inferred from homology"/>
<dbReference type="Gene3D" id="3.40.190.10">
    <property type="entry name" value="Periplasmic binding protein-like II"/>
    <property type="match status" value="1"/>
</dbReference>
<dbReference type="RefSeq" id="WP_017511783.1">
    <property type="nucleotide sequence ID" value="NZ_CP026544.1"/>
</dbReference>
<sequence length="339" mass="35441">MTRVRNAASTRRHFLLSTAVSAAVGTLATVGLTAPAFAQSNYPNKPIRLVVPFAAGGSTDLSARLVAEFAGRELGQTIVVDNKGGAGGSIGMEQVARATPDGYTIGMATVSTHGSNPAVYPKLGYDPIKDFAPVTNVVAIPSVFAVHPSVPAKTMQEFIALAKAHPGKYTFASPGAGSLGHVNIENFMMLAKIDLLHVPYKGAGLALNDAVAGQVNAITDNLSSTLPHVKAGRLRALAVLGAQRSAQLPNVPTYAELGFKDMGEGGWFGIVAPAGTPQPVIDKLNAAIHKAMQNPEFKRKVEESGGTLVPTTPDQFKAQIQQSIARYARVVKAANIKLD</sequence>
<dbReference type="AlphaFoldDB" id="A0A2L0XBH0"/>
<dbReference type="Proteomes" id="UP000253772">
    <property type="component" value="Chromosome c1"/>
</dbReference>
<dbReference type="OrthoDB" id="8678477at2"/>
<reference evidence="2 3" key="1">
    <citation type="submission" date="2019-03" db="EMBL/GenBank/DDBJ databases">
        <title>Comparative insights into the high quality Complete genome sequence of highly metal resistant Cupriavidus metallidurans strain BS1 isolated from a gold-copper mine.</title>
        <authorList>
            <person name="Mazhar H.S."/>
            <person name="Rensing C."/>
        </authorList>
    </citation>
    <scope>NUCLEOTIDE SEQUENCE [LARGE SCALE GENOMIC DNA]</scope>
    <source>
        <strain evidence="2 3">BS1</strain>
    </source>
</reference>
<evidence type="ECO:0000313" key="2">
    <source>
        <dbReference type="EMBL" id="QBP11464.1"/>
    </source>
</evidence>
<dbReference type="InterPro" id="IPR042100">
    <property type="entry name" value="Bug_dom1"/>
</dbReference>
<dbReference type="CDD" id="cd13577">
    <property type="entry name" value="PBP2_BugE_Glu"/>
    <property type="match status" value="1"/>
</dbReference>
<dbReference type="Pfam" id="PF03401">
    <property type="entry name" value="TctC"/>
    <property type="match status" value="1"/>
</dbReference>
<name>A0A2L0XBH0_9BURK</name>
<dbReference type="InterPro" id="IPR005064">
    <property type="entry name" value="BUG"/>
</dbReference>
<dbReference type="Gene3D" id="3.40.190.150">
    <property type="entry name" value="Bordetella uptake gene, domain 1"/>
    <property type="match status" value="1"/>
</dbReference>
<comment type="similarity">
    <text evidence="1">Belongs to the UPF0065 (bug) family.</text>
</comment>
<accession>A0A2L0XBH0</accession>
<dbReference type="PROSITE" id="PS51318">
    <property type="entry name" value="TAT"/>
    <property type="match status" value="1"/>
</dbReference>
<dbReference type="PANTHER" id="PTHR42928:SF5">
    <property type="entry name" value="BLR1237 PROTEIN"/>
    <property type="match status" value="1"/>
</dbReference>
<organism evidence="2 3">
    <name type="scientific">Cupriavidus metallidurans</name>
    <dbReference type="NCBI Taxonomy" id="119219"/>
    <lineage>
        <taxon>Bacteria</taxon>
        <taxon>Pseudomonadati</taxon>
        <taxon>Pseudomonadota</taxon>
        <taxon>Betaproteobacteria</taxon>
        <taxon>Burkholderiales</taxon>
        <taxon>Burkholderiaceae</taxon>
        <taxon>Cupriavidus</taxon>
    </lineage>
</organism>
<gene>
    <name evidence="2" type="ORF">DDF84_017785</name>
</gene>
<dbReference type="SUPFAM" id="SSF53850">
    <property type="entry name" value="Periplasmic binding protein-like II"/>
    <property type="match status" value="1"/>
</dbReference>
<dbReference type="PANTHER" id="PTHR42928">
    <property type="entry name" value="TRICARBOXYLATE-BINDING PROTEIN"/>
    <property type="match status" value="1"/>
</dbReference>
<evidence type="ECO:0000256" key="1">
    <source>
        <dbReference type="ARBA" id="ARBA00006987"/>
    </source>
</evidence>
<dbReference type="EMBL" id="CP037900">
    <property type="protein sequence ID" value="QBP11464.1"/>
    <property type="molecule type" value="Genomic_DNA"/>
</dbReference>
<protein>
    <submittedName>
        <fullName evidence="2">Tripartite tricarboxylate transporter substrate binding protein BugE</fullName>
    </submittedName>
</protein>
<evidence type="ECO:0000313" key="3">
    <source>
        <dbReference type="Proteomes" id="UP000253772"/>
    </source>
</evidence>